<evidence type="ECO:0000256" key="1">
    <source>
        <dbReference type="ARBA" id="ARBA00023098"/>
    </source>
</evidence>
<dbReference type="STRING" id="1454001.AW08_01626"/>
<dbReference type="AlphaFoldDB" id="A0A011MZM2"/>
<dbReference type="PATRIC" id="fig|1454001.3.peg.1549"/>
<proteinExistence type="predicted"/>
<organism evidence="3 4">
    <name type="scientific">Candidatus Accumulibacter adjunctus</name>
    <dbReference type="NCBI Taxonomy" id="1454001"/>
    <lineage>
        <taxon>Bacteria</taxon>
        <taxon>Pseudomonadati</taxon>
        <taxon>Pseudomonadota</taxon>
        <taxon>Betaproteobacteria</taxon>
        <taxon>Candidatus Accumulibacter</taxon>
    </lineage>
</organism>
<dbReference type="GO" id="GO:0006629">
    <property type="term" value="P:lipid metabolic process"/>
    <property type="evidence" value="ECO:0007669"/>
    <property type="project" value="UniProtKB-KW"/>
</dbReference>
<dbReference type="SUPFAM" id="SSF52151">
    <property type="entry name" value="FabD/lysophospholipase-like"/>
    <property type="match status" value="1"/>
</dbReference>
<sequence>MTRYGFVASGGGYRSFFSEGVLVWMRKQGVPLVHIASTSSGNNIVVDYLLWDWENEELPPVLTRTVRLGIGDIFHILGNFLGLRPQLLPTGTHLFTVDKASCRKSLLLDDPQRRELLARHLATLRWDIRATNLSRRQGHVFRINEILAGVDDASLDRFMEAFLAGITTIPYFRARSIDGDYFIEGGYLDNSPLRTLFEDDEVDEIIAIDFTDYDYHRELDKLYQSSAFSLPFNSIDTHLLVSDMQLTLPNTRVFAQAKLINGMLAAMGRQSAEIDGRRYCAKPLHVLRPKDLESMTISLKDSSAQKRYFDLGQKAAADLFAGL</sequence>
<accession>A0A011MZM2</accession>
<reference evidence="3" key="1">
    <citation type="submission" date="2014-02" db="EMBL/GenBank/DDBJ databases">
        <title>Expanding our view of genomic diversity in Candidatus Accumulibacter clades.</title>
        <authorList>
            <person name="Skennerton C.T."/>
            <person name="Barr J.J."/>
            <person name="Slater F.R."/>
            <person name="Bond P.L."/>
            <person name="Tyson G.W."/>
        </authorList>
    </citation>
    <scope>NUCLEOTIDE SEQUENCE [LARGE SCALE GENOMIC DNA]</scope>
</reference>
<comment type="caution">
    <text evidence="3">The sequence shown here is derived from an EMBL/GenBank/DDBJ whole genome shotgun (WGS) entry which is preliminary data.</text>
</comment>
<keyword evidence="4" id="KW-1185">Reference proteome</keyword>
<dbReference type="InterPro" id="IPR016035">
    <property type="entry name" value="Acyl_Trfase/lysoPLipase"/>
</dbReference>
<evidence type="ECO:0000313" key="3">
    <source>
        <dbReference type="EMBL" id="EXI68021.1"/>
    </source>
</evidence>
<keyword evidence="1" id="KW-0443">Lipid metabolism</keyword>
<protein>
    <recommendedName>
        <fullName evidence="2">PNPLA domain-containing protein</fullName>
    </recommendedName>
</protein>
<dbReference type="EMBL" id="JFAX01000007">
    <property type="protein sequence ID" value="EXI68021.1"/>
    <property type="molecule type" value="Genomic_DNA"/>
</dbReference>
<name>A0A011MZM2_9PROT</name>
<dbReference type="Pfam" id="PF01734">
    <property type="entry name" value="Patatin"/>
    <property type="match status" value="1"/>
</dbReference>
<dbReference type="InterPro" id="IPR002641">
    <property type="entry name" value="PNPLA_dom"/>
</dbReference>
<dbReference type="Proteomes" id="UP000020218">
    <property type="component" value="Unassembled WGS sequence"/>
</dbReference>
<evidence type="ECO:0000313" key="4">
    <source>
        <dbReference type="Proteomes" id="UP000020218"/>
    </source>
</evidence>
<feature type="domain" description="PNPLA" evidence="2">
    <location>
        <begin position="7"/>
        <end position="196"/>
    </location>
</feature>
<evidence type="ECO:0000259" key="2">
    <source>
        <dbReference type="Pfam" id="PF01734"/>
    </source>
</evidence>
<gene>
    <name evidence="3" type="ORF">AW08_01626</name>
</gene>